<dbReference type="Proteomes" id="UP001200537">
    <property type="component" value="Unassembled WGS sequence"/>
</dbReference>
<gene>
    <name evidence="2" type="ORF">L0M99_04855</name>
</gene>
<evidence type="ECO:0000256" key="1">
    <source>
        <dbReference type="ARBA" id="ARBA00006479"/>
    </source>
</evidence>
<dbReference type="PANTHER" id="PTHR18964:SF149">
    <property type="entry name" value="BIFUNCTIONAL UDP-N-ACETYLGLUCOSAMINE 2-EPIMERASE_N-ACETYLMANNOSAMINE KINASE"/>
    <property type="match status" value="1"/>
</dbReference>
<protein>
    <submittedName>
        <fullName evidence="2">ROK family protein</fullName>
    </submittedName>
</protein>
<dbReference type="Pfam" id="PF00480">
    <property type="entry name" value="ROK"/>
    <property type="match status" value="1"/>
</dbReference>
<evidence type="ECO:0000313" key="3">
    <source>
        <dbReference type="Proteomes" id="UP001200537"/>
    </source>
</evidence>
<organism evidence="2 3">
    <name type="scientific">Varibaculum cambriense</name>
    <dbReference type="NCBI Taxonomy" id="184870"/>
    <lineage>
        <taxon>Bacteria</taxon>
        <taxon>Bacillati</taxon>
        <taxon>Actinomycetota</taxon>
        <taxon>Actinomycetes</taxon>
        <taxon>Actinomycetales</taxon>
        <taxon>Actinomycetaceae</taxon>
        <taxon>Varibaculum</taxon>
    </lineage>
</organism>
<sequence>MGIEVALQYISLVVTDLSGTELYKVSQPINARLSDPKVILGRCVQMLEEWKAPTEVRIASIIMAIPGLVSDAKHRIVTAPNLGWIDIEITDFFTSHKYAATPLTVVNEADASAYSVLYKNPGQIGDTSDFLYLSAGVGVGAALIYEGRLFYGQHGWAGEIGHMCVDTSGPKCSCGSNGCLEQYAGLDAMFTRANLPLDESVDPLIEQMVRGNTQARKTVDLCAKSLGTTIANVLNLLDLNTVVMGGHFSQLFDYMEVILMSELKYRLLSSRWSSITVKPGQHGAFTAAQGACLLGFERFLNHPELWVKP</sequence>
<accession>A0AAJ1BBK6</accession>
<reference evidence="2" key="1">
    <citation type="submission" date="2022-01" db="EMBL/GenBank/DDBJ databases">
        <title>Collection of gut derived symbiotic bacterial strains cultured from healthy donors.</title>
        <authorList>
            <person name="Lin H."/>
            <person name="Kohout C."/>
            <person name="Waligurski E."/>
            <person name="Pamer E.G."/>
        </authorList>
    </citation>
    <scope>NUCLEOTIDE SEQUENCE</scope>
    <source>
        <strain evidence="2">DFI.7.46</strain>
    </source>
</reference>
<dbReference type="EMBL" id="JAKNHJ010000007">
    <property type="protein sequence ID" value="MCG4617823.1"/>
    <property type="molecule type" value="Genomic_DNA"/>
</dbReference>
<name>A0AAJ1BBK6_9ACTO</name>
<dbReference type="InterPro" id="IPR043129">
    <property type="entry name" value="ATPase_NBD"/>
</dbReference>
<comment type="similarity">
    <text evidence="1">Belongs to the ROK (NagC/XylR) family.</text>
</comment>
<dbReference type="AlphaFoldDB" id="A0AAJ1BBK6"/>
<dbReference type="PANTHER" id="PTHR18964">
    <property type="entry name" value="ROK (REPRESSOR, ORF, KINASE) FAMILY"/>
    <property type="match status" value="1"/>
</dbReference>
<comment type="caution">
    <text evidence="2">The sequence shown here is derived from an EMBL/GenBank/DDBJ whole genome shotgun (WGS) entry which is preliminary data.</text>
</comment>
<evidence type="ECO:0000313" key="2">
    <source>
        <dbReference type="EMBL" id="MCG4617823.1"/>
    </source>
</evidence>
<proteinExistence type="inferred from homology"/>
<dbReference type="SUPFAM" id="SSF53067">
    <property type="entry name" value="Actin-like ATPase domain"/>
    <property type="match status" value="1"/>
</dbReference>
<dbReference type="InterPro" id="IPR000600">
    <property type="entry name" value="ROK"/>
</dbReference>
<dbReference type="Gene3D" id="3.30.420.40">
    <property type="match status" value="2"/>
</dbReference>